<sequence length="117" mass="13820">MRDFNKYEVWKLSHQLTIKIYELTANFPDSEKYQMVSQMRRAAYSIPANFCEGCGRNSDKDFNRFVQISLGSAHELEYFILLSRDLKLFDDKIYNLLTEKVNHIKGKLYNLSKKLIA</sequence>
<dbReference type="InterPro" id="IPR036583">
    <property type="entry name" value="23S_rRNA_IVS_sf"/>
</dbReference>
<dbReference type="CDD" id="cd16377">
    <property type="entry name" value="23S_rRNA_IVP_like"/>
    <property type="match status" value="1"/>
</dbReference>
<dbReference type="NCBIfam" id="TIGR02436">
    <property type="entry name" value="four helix bundle protein"/>
    <property type="match status" value="1"/>
</dbReference>
<dbReference type="PANTHER" id="PTHR38471:SF2">
    <property type="entry name" value="FOUR HELIX BUNDLE PROTEIN"/>
    <property type="match status" value="1"/>
</dbReference>
<comment type="caution">
    <text evidence="1">The sequence shown here is derived from an EMBL/GenBank/DDBJ whole genome shotgun (WGS) entry which is preliminary data.</text>
</comment>
<reference evidence="1 2" key="1">
    <citation type="submission" date="2019-06" db="EMBL/GenBank/DDBJ databases">
        <title>Flavibacter putida gen. nov., sp. nov., a novel marine bacterium of the family Flavobacteriaceae isolated from coastal seawater.</title>
        <authorList>
            <person name="Feng X."/>
        </authorList>
    </citation>
    <scope>NUCLEOTIDE SEQUENCE [LARGE SCALE GENOMIC DNA]</scope>
    <source>
        <strain evidence="1 2">PLHSN227</strain>
    </source>
</reference>
<gene>
    <name evidence="1" type="ORF">FKR84_01870</name>
</gene>
<dbReference type="Pfam" id="PF05635">
    <property type="entry name" value="23S_rRNA_IVP"/>
    <property type="match status" value="1"/>
</dbReference>
<dbReference type="OrthoDB" id="9811959at2"/>
<evidence type="ECO:0000313" key="1">
    <source>
        <dbReference type="EMBL" id="TQD40752.1"/>
    </source>
</evidence>
<dbReference type="AlphaFoldDB" id="A0A508A4F4"/>
<dbReference type="RefSeq" id="WP_141420483.1">
    <property type="nucleotide sequence ID" value="NZ_VIAR01000001.1"/>
</dbReference>
<dbReference type="Gene3D" id="1.20.1440.60">
    <property type="entry name" value="23S rRNA-intervening sequence"/>
    <property type="match status" value="1"/>
</dbReference>
<dbReference type="PANTHER" id="PTHR38471">
    <property type="entry name" value="FOUR HELIX BUNDLE PROTEIN"/>
    <property type="match status" value="1"/>
</dbReference>
<evidence type="ECO:0000313" key="2">
    <source>
        <dbReference type="Proteomes" id="UP000317169"/>
    </source>
</evidence>
<dbReference type="EMBL" id="VIAR01000001">
    <property type="protein sequence ID" value="TQD40752.1"/>
    <property type="molecule type" value="Genomic_DNA"/>
</dbReference>
<dbReference type="SUPFAM" id="SSF158446">
    <property type="entry name" value="IVS-encoded protein-like"/>
    <property type="match status" value="1"/>
</dbReference>
<dbReference type="InterPro" id="IPR012657">
    <property type="entry name" value="23S_rRNA-intervening_sequence"/>
</dbReference>
<protein>
    <submittedName>
        <fullName evidence="1">Four helix bundle protein</fullName>
    </submittedName>
</protein>
<accession>A0A508A4F4</accession>
<name>A0A508A4F4_9FLAO</name>
<organism evidence="1 2">
    <name type="scientific">Haloflavibacter putidus</name>
    <dbReference type="NCBI Taxonomy" id="2576776"/>
    <lineage>
        <taxon>Bacteria</taxon>
        <taxon>Pseudomonadati</taxon>
        <taxon>Bacteroidota</taxon>
        <taxon>Flavobacteriia</taxon>
        <taxon>Flavobacteriales</taxon>
        <taxon>Flavobacteriaceae</taxon>
        <taxon>Haloflavibacter</taxon>
    </lineage>
</organism>
<proteinExistence type="predicted"/>
<dbReference type="Proteomes" id="UP000317169">
    <property type="component" value="Unassembled WGS sequence"/>
</dbReference>
<keyword evidence="2" id="KW-1185">Reference proteome</keyword>